<dbReference type="Pfam" id="PF05135">
    <property type="entry name" value="Phage_connect_1"/>
    <property type="match status" value="1"/>
</dbReference>
<accession>A0AB74EUK8</accession>
<evidence type="ECO:0000313" key="1">
    <source>
        <dbReference type="EMBL" id="SHK93659.1"/>
    </source>
</evidence>
<evidence type="ECO:0000313" key="2">
    <source>
        <dbReference type="Proteomes" id="UP000184012"/>
    </source>
</evidence>
<dbReference type="InterPro" id="IPR021146">
    <property type="entry name" value="Phage_gp6-like_head-tail"/>
</dbReference>
<dbReference type="InterPro" id="IPR006450">
    <property type="entry name" value="Phage_HK97_gp6-like"/>
</dbReference>
<comment type="caution">
    <text evidence="1">The sequence shown here is derived from an EMBL/GenBank/DDBJ whole genome shotgun (WGS) entry which is preliminary data.</text>
</comment>
<dbReference type="RefSeq" id="WP_013381399.1">
    <property type="nucleotide sequence ID" value="NC_014624.2"/>
</dbReference>
<dbReference type="GeneID" id="68364083"/>
<dbReference type="Proteomes" id="UP000184012">
    <property type="component" value="Unassembled WGS sequence"/>
</dbReference>
<dbReference type="NCBIfam" id="TIGR01560">
    <property type="entry name" value="put_DNA_pack"/>
    <property type="match status" value="1"/>
</dbReference>
<proteinExistence type="predicted"/>
<protein>
    <submittedName>
        <fullName evidence="1">Uncharacterized phage protein (Possible DNA packaging)</fullName>
    </submittedName>
</protein>
<organism evidence="1 2">
    <name type="scientific">Eubacterium callanderi</name>
    <dbReference type="NCBI Taxonomy" id="53442"/>
    <lineage>
        <taxon>Bacteria</taxon>
        <taxon>Bacillati</taxon>
        <taxon>Bacillota</taxon>
        <taxon>Clostridia</taxon>
        <taxon>Eubacteriales</taxon>
        <taxon>Eubacteriaceae</taxon>
        <taxon>Eubacterium</taxon>
    </lineage>
</organism>
<dbReference type="Gene3D" id="1.10.3230.30">
    <property type="entry name" value="Phage gp6-like head-tail connector protein"/>
    <property type="match status" value="1"/>
</dbReference>
<name>A0AB74EUK8_9FIRM</name>
<reference evidence="1 2" key="1">
    <citation type="submission" date="2016-11" db="EMBL/GenBank/DDBJ databases">
        <authorList>
            <person name="Varghese N."/>
            <person name="Submissions S."/>
        </authorList>
    </citation>
    <scope>NUCLEOTIDE SEQUENCE [LARGE SCALE GENOMIC DNA]</scope>
    <source>
        <strain evidence="1 2">FD</strain>
    </source>
</reference>
<sequence>MGVTKEQIKEYLKIDFSDDDKFLEELITVSDLYITKTVGMAFKDKPEYTPVAELVQKKIINDMYENRAVEVPADTKKSTIVTTIFEILEAAAWEDM</sequence>
<dbReference type="CDD" id="cd08054">
    <property type="entry name" value="gp6"/>
    <property type="match status" value="1"/>
</dbReference>
<dbReference type="EMBL" id="FRBP01000001">
    <property type="protein sequence ID" value="SHK93659.1"/>
    <property type="molecule type" value="Genomic_DNA"/>
</dbReference>
<dbReference type="AlphaFoldDB" id="A0AB74EUK8"/>
<gene>
    <name evidence="1" type="ORF">SAMN04515649_101312</name>
</gene>